<dbReference type="InterPro" id="IPR001138">
    <property type="entry name" value="Zn2Cys6_DnaBD"/>
</dbReference>
<dbReference type="PANTHER" id="PTHR30613:SF1">
    <property type="entry name" value="DUF1479 DOMAIN PROTEIN (AFU_ORTHOLOGUE AFUA_5G09280)"/>
    <property type="match status" value="1"/>
</dbReference>
<keyword evidence="1" id="KW-0539">Nucleus</keyword>
<dbReference type="Gene3D" id="2.60.120.330">
    <property type="entry name" value="B-lactam Antibiotic, Isopenicillin N Synthase, Chain"/>
    <property type="match status" value="2"/>
</dbReference>
<feature type="non-terminal residue" evidence="3">
    <location>
        <position position="1"/>
    </location>
</feature>
<keyword evidence="4" id="KW-1185">Reference proteome</keyword>
<dbReference type="SUPFAM" id="SSF51197">
    <property type="entry name" value="Clavaminate synthase-like"/>
    <property type="match status" value="1"/>
</dbReference>
<name>A0A3E2GTZ2_SCYLI</name>
<evidence type="ECO:0008006" key="5">
    <source>
        <dbReference type="Google" id="ProtNLM"/>
    </source>
</evidence>
<comment type="caution">
    <text evidence="3">The sequence shown here is derived from an EMBL/GenBank/DDBJ whole genome shotgun (WGS) entry which is preliminary data.</text>
</comment>
<protein>
    <recommendedName>
        <fullName evidence="5">Zn(2)-C6 fungal-type domain-containing protein</fullName>
    </recommendedName>
</protein>
<feature type="compositionally biased region" description="Polar residues" evidence="2">
    <location>
        <begin position="472"/>
        <end position="505"/>
    </location>
</feature>
<evidence type="ECO:0000256" key="1">
    <source>
        <dbReference type="ARBA" id="ARBA00023242"/>
    </source>
</evidence>
<evidence type="ECO:0000256" key="2">
    <source>
        <dbReference type="SAM" id="MobiDB-lite"/>
    </source>
</evidence>
<evidence type="ECO:0000313" key="4">
    <source>
        <dbReference type="Proteomes" id="UP000258309"/>
    </source>
</evidence>
<dbReference type="CDD" id="cd00067">
    <property type="entry name" value="GAL4"/>
    <property type="match status" value="1"/>
</dbReference>
<dbReference type="AlphaFoldDB" id="A0A3E2GTZ2"/>
<reference evidence="3 4" key="1">
    <citation type="submission" date="2018-05" db="EMBL/GenBank/DDBJ databases">
        <title>Draft genome sequence of Scytalidium lignicola DSM 105466, a ubiquitous saprotrophic fungus.</title>
        <authorList>
            <person name="Buettner E."/>
            <person name="Gebauer A.M."/>
            <person name="Hofrichter M."/>
            <person name="Liers C."/>
            <person name="Kellner H."/>
        </authorList>
    </citation>
    <scope>NUCLEOTIDE SEQUENCE [LARGE SCALE GENOMIC DNA]</scope>
    <source>
        <strain evidence="3 4">DSM 105466</strain>
    </source>
</reference>
<evidence type="ECO:0000313" key="3">
    <source>
        <dbReference type="EMBL" id="RFU24556.1"/>
    </source>
</evidence>
<dbReference type="STRING" id="5539.A0A3E2GTZ2"/>
<sequence>MPSAIATTTTPPPPAMKVDYQPDRPPQLDERFSGLKRDIIKPEHEAAVIASYERLKIALAAEAERIAAVQRATIPECPWEDVVANGGRIPEKIAEQAKIAGCILFRGLMSEEQSLSWKEELIDYTKRHSAVRGRPLSDPTTWLLYWTRPQVQARSHPRILEAMNATSHLWNITDETLPIDLSSQVASCYQPIFEGRWEDYDPWCMDQRRDAKVDLYRGTGSCSGFRSFQGWLSMSKCGPGEGTLRVLPNIKLVTAYLMLRPFFLNESFDASEPTFPGAIPGKGQFYVTSKYYPHLEQDRTIISIPKVQPGDFIYWHTDLLHEVEDENNGPSDSSVLYVANVPLCPYNIQNMLNHRKAFREAVPPPDYLKDFGGPYEVEAQHDDHGAREENILTVEGKRALGLAEFDENEPGLTEGQRKIREMANEAMRDCDACRKRKICCVREPGHDTCALCRVKSVTCQFKSIPNARKGGSSRSPVSSTPKPRSPTLTASQRQATSESSSTQNKRPPLRDVLPPSRPTKQWISQFVGSSVDQDPFILRHCSFNDLNLYKRDNWACLRLVPDSHLDARPWYYPKESIQDVVQEDPAQLLKTFFEIIHTSFPLLDPAQVDEKSEPSDLLLAVIYEISNPYYLERTRTNDMSVLDWIFQAIPCEMRYPKLETIEASLLFLQRHARYHSGNYNNIPVPTTGIRQFLGMVALTIILSDILTTFYSVRSGEKLKTYGPDLLHIIFEQFQKRLHTFHDQYLSQLQDVQEFLDPTGTIFLAYYTVLLALYKAGLRNLSPSDLQYHIFRQEARKVLSQVISLLQEMTVRRFRAFWWSQMSNINFAMAGGFMMSLLLTSVDDADVEYWTTQIKLYRDLLQSQSVGFHPTKLAAARMRLLCSVNQDVLDANTKMFSEIEAAQTFGSDFWMDFCEIQDDIIL</sequence>
<feature type="non-terminal residue" evidence="3">
    <location>
        <position position="921"/>
    </location>
</feature>
<dbReference type="OrthoDB" id="8249012at2759"/>
<dbReference type="Pfam" id="PF07350">
    <property type="entry name" value="Gig2-like"/>
    <property type="match status" value="2"/>
</dbReference>
<dbReference type="GO" id="GO:0008270">
    <property type="term" value="F:zinc ion binding"/>
    <property type="evidence" value="ECO:0007669"/>
    <property type="project" value="InterPro"/>
</dbReference>
<organism evidence="3 4">
    <name type="scientific">Scytalidium lignicola</name>
    <name type="common">Hyphomycete</name>
    <dbReference type="NCBI Taxonomy" id="5539"/>
    <lineage>
        <taxon>Eukaryota</taxon>
        <taxon>Fungi</taxon>
        <taxon>Dikarya</taxon>
        <taxon>Ascomycota</taxon>
        <taxon>Pezizomycotina</taxon>
        <taxon>Leotiomycetes</taxon>
        <taxon>Leotiomycetes incertae sedis</taxon>
        <taxon>Scytalidium</taxon>
    </lineage>
</organism>
<feature type="region of interest" description="Disordered" evidence="2">
    <location>
        <begin position="465"/>
        <end position="517"/>
    </location>
</feature>
<dbReference type="GO" id="GO:0000981">
    <property type="term" value="F:DNA-binding transcription factor activity, RNA polymerase II-specific"/>
    <property type="evidence" value="ECO:0007669"/>
    <property type="project" value="InterPro"/>
</dbReference>
<feature type="region of interest" description="Disordered" evidence="2">
    <location>
        <begin position="1"/>
        <end position="24"/>
    </location>
</feature>
<proteinExistence type="predicted"/>
<dbReference type="InterPro" id="IPR027443">
    <property type="entry name" value="IPNS-like_sf"/>
</dbReference>
<gene>
    <name evidence="3" type="ORF">B7463_g11788</name>
</gene>
<dbReference type="PANTHER" id="PTHR30613">
    <property type="entry name" value="UNCHARACTERIZED PROTEIN YBIU-RELATED"/>
    <property type="match status" value="1"/>
</dbReference>
<dbReference type="Proteomes" id="UP000258309">
    <property type="component" value="Unassembled WGS sequence"/>
</dbReference>
<accession>A0A3E2GTZ2</accession>
<dbReference type="EMBL" id="NCSJ02000432">
    <property type="protein sequence ID" value="RFU24556.1"/>
    <property type="molecule type" value="Genomic_DNA"/>
</dbReference>
<dbReference type="InterPro" id="IPR010856">
    <property type="entry name" value="Gig2-like"/>
</dbReference>